<dbReference type="InterPro" id="IPR014721">
    <property type="entry name" value="Ribsml_uS5_D2-typ_fold_subgr"/>
</dbReference>
<sequence>MPGVRDFPIEIQHPVRDVQAYLSSRGGVRPYALARADFEPLPVGEDRTDVLAFVNEVPADELPPRFAAAFGEGAITQLRQWSYRGVPPYALRIRLRDARWREQESDEAGFGWAGRRAAREAARCIERDARPRAYVRRWPAPRTAAFTPPAHDVLQDWTSPAFHPVRDVHVRLAVASACGVFAIATADFEPLPTGSDLLFEFVCELADSRLPQEYAEAFELGVHETLCAVGTSGLPTAAVRVRLHDAKWHPVDSSERSFTEAGRRAAAEALRGQAETHPHGGYPG</sequence>
<feature type="region of interest" description="Disordered" evidence="3">
    <location>
        <begin position="254"/>
        <end position="284"/>
    </location>
</feature>
<dbReference type="InterPro" id="IPR005517">
    <property type="entry name" value="Transl_elong_EFG/EF2_IV"/>
</dbReference>
<name>A0ABW2H6Q3_9ACTN</name>
<dbReference type="Gene3D" id="3.30.230.10">
    <property type="match status" value="2"/>
</dbReference>
<accession>A0ABW2H6Q3</accession>
<keyword evidence="1" id="KW-0547">Nucleotide-binding</keyword>
<comment type="caution">
    <text evidence="5">The sequence shown here is derived from an EMBL/GenBank/DDBJ whole genome shotgun (WGS) entry which is preliminary data.</text>
</comment>
<keyword evidence="6" id="KW-1185">Reference proteome</keyword>
<dbReference type="RefSeq" id="WP_376809493.1">
    <property type="nucleotide sequence ID" value="NZ_JBHTAC010000043.1"/>
</dbReference>
<organism evidence="5 6">
    <name type="scientific">Catellatospora aurea</name>
    <dbReference type="NCBI Taxonomy" id="1337874"/>
    <lineage>
        <taxon>Bacteria</taxon>
        <taxon>Bacillati</taxon>
        <taxon>Actinomycetota</taxon>
        <taxon>Actinomycetes</taxon>
        <taxon>Micromonosporales</taxon>
        <taxon>Micromonosporaceae</taxon>
        <taxon>Catellatospora</taxon>
    </lineage>
</organism>
<proteinExistence type="predicted"/>
<gene>
    <name evidence="5" type="ORF">ACFQO7_29805</name>
</gene>
<dbReference type="Proteomes" id="UP001596392">
    <property type="component" value="Unassembled WGS sequence"/>
</dbReference>
<evidence type="ECO:0000256" key="3">
    <source>
        <dbReference type="SAM" id="MobiDB-lite"/>
    </source>
</evidence>
<feature type="domain" description="Translation elongation factor EFG/EF2" evidence="4">
    <location>
        <begin position="166"/>
        <end position="275"/>
    </location>
</feature>
<protein>
    <recommendedName>
        <fullName evidence="4">Translation elongation factor EFG/EF2 domain-containing protein</fullName>
    </recommendedName>
</protein>
<evidence type="ECO:0000259" key="4">
    <source>
        <dbReference type="SMART" id="SM00889"/>
    </source>
</evidence>
<dbReference type="Pfam" id="PF03764">
    <property type="entry name" value="EFG_IV"/>
    <property type="match status" value="1"/>
</dbReference>
<evidence type="ECO:0000256" key="1">
    <source>
        <dbReference type="ARBA" id="ARBA00022741"/>
    </source>
</evidence>
<evidence type="ECO:0000256" key="2">
    <source>
        <dbReference type="ARBA" id="ARBA00023134"/>
    </source>
</evidence>
<evidence type="ECO:0000313" key="6">
    <source>
        <dbReference type="Proteomes" id="UP001596392"/>
    </source>
</evidence>
<keyword evidence="2" id="KW-0342">GTP-binding</keyword>
<dbReference type="EMBL" id="JBHTAC010000043">
    <property type="protein sequence ID" value="MFC7246697.1"/>
    <property type="molecule type" value="Genomic_DNA"/>
</dbReference>
<reference evidence="6" key="1">
    <citation type="journal article" date="2019" name="Int. J. Syst. Evol. Microbiol.">
        <title>The Global Catalogue of Microorganisms (GCM) 10K type strain sequencing project: providing services to taxonomists for standard genome sequencing and annotation.</title>
        <authorList>
            <consortium name="The Broad Institute Genomics Platform"/>
            <consortium name="The Broad Institute Genome Sequencing Center for Infectious Disease"/>
            <person name="Wu L."/>
            <person name="Ma J."/>
        </authorList>
    </citation>
    <scope>NUCLEOTIDE SEQUENCE [LARGE SCALE GENOMIC DNA]</scope>
    <source>
        <strain evidence="6">CGMCC 1.9106</strain>
    </source>
</reference>
<feature type="compositionally biased region" description="Basic and acidic residues" evidence="3">
    <location>
        <begin position="254"/>
        <end position="266"/>
    </location>
</feature>
<dbReference type="SMART" id="SM00889">
    <property type="entry name" value="EFG_IV"/>
    <property type="match status" value="1"/>
</dbReference>
<evidence type="ECO:0000313" key="5">
    <source>
        <dbReference type="EMBL" id="MFC7246697.1"/>
    </source>
</evidence>
<dbReference type="InterPro" id="IPR020568">
    <property type="entry name" value="Ribosomal_Su5_D2-typ_SF"/>
</dbReference>
<dbReference type="SUPFAM" id="SSF54211">
    <property type="entry name" value="Ribosomal protein S5 domain 2-like"/>
    <property type="match status" value="2"/>
</dbReference>